<dbReference type="RefSeq" id="WP_171111592.1">
    <property type="nucleotide sequence ID" value="NZ_CP053096.1"/>
</dbReference>
<gene>
    <name evidence="1" type="ORF">HLA87_02460</name>
</gene>
<sequence length="128" mass="14584">MILTSNGTRLKSVRTITRNNKKASSPVIDYIQDLDLIISAFYHDYKIKANELLSLKGREFLVLLNGLSDKNLLMKVVCVRGMSESELSAEYKELKKNFRLNQGTECVNELESFASAMAGRKEYGNWTR</sequence>
<protein>
    <submittedName>
        <fullName evidence="1">Uncharacterized protein</fullName>
    </submittedName>
</protein>
<dbReference type="AlphaFoldDB" id="A0A6M4JC27"/>
<keyword evidence="2" id="KW-1185">Reference proteome</keyword>
<dbReference type="Proteomes" id="UP000500686">
    <property type="component" value="Chromosome"/>
</dbReference>
<dbReference type="Pfam" id="PF06854">
    <property type="entry name" value="Phage_Gp15"/>
    <property type="match status" value="1"/>
</dbReference>
<accession>A0A6M4JC27</accession>
<name>A0A6M4JC27_9MOLU</name>
<reference evidence="1 2" key="1">
    <citation type="submission" date="2020-05" db="EMBL/GenBank/DDBJ databases">
        <title>Novel Mycoplasma species detected in Mirounga angustirostris (northern elephant seal) from the USA.</title>
        <authorList>
            <person name="Volokhov D.V."/>
        </authorList>
    </citation>
    <scope>NUCLEOTIDE SEQUENCE [LARGE SCALE GENOMIC DNA]</scope>
    <source>
        <strain evidence="1 2">Mirounga ES2806-GEN</strain>
    </source>
</reference>
<evidence type="ECO:0000313" key="1">
    <source>
        <dbReference type="EMBL" id="QJR43637.1"/>
    </source>
</evidence>
<dbReference type="EMBL" id="CP053096">
    <property type="protein sequence ID" value="QJR43637.1"/>
    <property type="molecule type" value="Genomic_DNA"/>
</dbReference>
<dbReference type="InterPro" id="IPR009660">
    <property type="entry name" value="Phage_A500_Gp15"/>
</dbReference>
<dbReference type="KEGG" id="mmir:HLA87_02460"/>
<proteinExistence type="predicted"/>
<organism evidence="1 2">
    <name type="scientific">Mycoplasma miroungigenitalium</name>
    <dbReference type="NCBI Taxonomy" id="754515"/>
    <lineage>
        <taxon>Bacteria</taxon>
        <taxon>Bacillati</taxon>
        <taxon>Mycoplasmatota</taxon>
        <taxon>Mollicutes</taxon>
        <taxon>Mycoplasmataceae</taxon>
        <taxon>Mycoplasma</taxon>
    </lineage>
</organism>
<evidence type="ECO:0000313" key="2">
    <source>
        <dbReference type="Proteomes" id="UP000500686"/>
    </source>
</evidence>